<feature type="transmembrane region" description="Helical" evidence="1">
    <location>
        <begin position="106"/>
        <end position="127"/>
    </location>
</feature>
<dbReference type="EMBL" id="CP033433">
    <property type="protein sequence ID" value="AYQ74210.1"/>
    <property type="molecule type" value="Genomic_DNA"/>
</dbReference>
<feature type="transmembrane region" description="Helical" evidence="1">
    <location>
        <begin position="270"/>
        <end position="295"/>
    </location>
</feature>
<organism evidence="3 4">
    <name type="scientific">Cohnella candidum</name>
    <dbReference type="NCBI Taxonomy" id="2674991"/>
    <lineage>
        <taxon>Bacteria</taxon>
        <taxon>Bacillati</taxon>
        <taxon>Bacillota</taxon>
        <taxon>Bacilli</taxon>
        <taxon>Bacillales</taxon>
        <taxon>Paenibacillaceae</taxon>
        <taxon>Cohnella</taxon>
    </lineage>
</organism>
<keyword evidence="1" id="KW-0812">Transmembrane</keyword>
<proteinExistence type="predicted"/>
<feature type="domain" description="Glycosyltransferase RgtA/B/C/D-like" evidence="2">
    <location>
        <begin position="56"/>
        <end position="214"/>
    </location>
</feature>
<dbReference type="Pfam" id="PF13231">
    <property type="entry name" value="PMT_2"/>
    <property type="match status" value="1"/>
</dbReference>
<gene>
    <name evidence="3" type="ORF">EAV92_17555</name>
</gene>
<dbReference type="Proteomes" id="UP000269097">
    <property type="component" value="Chromosome"/>
</dbReference>
<feature type="transmembrane region" description="Helical" evidence="1">
    <location>
        <begin position="207"/>
        <end position="225"/>
    </location>
</feature>
<feature type="transmembrane region" description="Helical" evidence="1">
    <location>
        <begin position="12"/>
        <end position="34"/>
    </location>
</feature>
<evidence type="ECO:0000313" key="4">
    <source>
        <dbReference type="Proteomes" id="UP000269097"/>
    </source>
</evidence>
<accession>A0A3G3K1F9</accession>
<keyword evidence="1" id="KW-1133">Transmembrane helix</keyword>
<feature type="transmembrane region" description="Helical" evidence="1">
    <location>
        <begin position="81"/>
        <end position="99"/>
    </location>
</feature>
<evidence type="ECO:0000256" key="1">
    <source>
        <dbReference type="SAM" id="Phobius"/>
    </source>
</evidence>
<reference evidence="3 4" key="1">
    <citation type="submission" date="2018-10" db="EMBL/GenBank/DDBJ databases">
        <title>Genome Sequence of Cohnella sp.</title>
        <authorList>
            <person name="Srinivasan S."/>
            <person name="Kim M.K."/>
        </authorList>
    </citation>
    <scope>NUCLEOTIDE SEQUENCE [LARGE SCALE GENOMIC DNA]</scope>
    <source>
        <strain evidence="3 4">18JY8-7</strain>
    </source>
</reference>
<name>A0A3G3K1F9_9BACL</name>
<dbReference type="AlphaFoldDB" id="A0A3G3K1F9"/>
<protein>
    <submittedName>
        <fullName evidence="3">Nucleoporin-interacting protein</fullName>
    </submittedName>
</protein>
<feature type="transmembrane region" description="Helical" evidence="1">
    <location>
        <begin position="315"/>
        <end position="333"/>
    </location>
</feature>
<evidence type="ECO:0000259" key="2">
    <source>
        <dbReference type="Pfam" id="PF13231"/>
    </source>
</evidence>
<dbReference type="KEGG" id="coh:EAV92_17555"/>
<dbReference type="RefSeq" id="WP_123042291.1">
    <property type="nucleotide sequence ID" value="NZ_CP033433.1"/>
</dbReference>
<sequence length="502" mass="55532">MRGAWAAKIGWAICAVLLIAYAAFGALLLSPWAASWDEVDFVLALDRFDLLAMQPHAPGYPYFVLGGQLIRSFIEDPVKALGGWNLLLACTSAFAVYRIGRRWLTIPYACLAAAIVLTVPMNWTLAVRPMSDGAALAILWWYLWSLVRLAEKRSSGRWLVAAFLFGLLMGTRLSYVPFGIGLLIIWAGVWRDARLSVRAKAARLTGWAAAVSAFQFLWVFAVGAAEGSLAETLRLFAGFGEGHFTEWGGGVAQPGLPLGERIWRFAADNWLWTGLFARSAWLAAAAGLLLAWTVWAAYRRKPSNRLSVGRLRRFAVSPAGILIVCAIAYALWALLGQNIAKTRHIAPLAAMSIFALAVCAGRLKAAKPVTAVLLTVLALVQTAEGARLVVLQHKEEPAVYQLADASAQDVSPSTVLYTWEEERVLRYLNVPVETRPIFTYSYFLANIEAERNARILLTGSVWEEFRKQADLPDTKVRRLGAFQSDDRLDPVYGKIELYEWIR</sequence>
<feature type="transmembrane region" description="Helical" evidence="1">
    <location>
        <begin position="162"/>
        <end position="187"/>
    </location>
</feature>
<dbReference type="InterPro" id="IPR038731">
    <property type="entry name" value="RgtA/B/C-like"/>
</dbReference>
<evidence type="ECO:0000313" key="3">
    <source>
        <dbReference type="EMBL" id="AYQ74210.1"/>
    </source>
</evidence>
<keyword evidence="4" id="KW-1185">Reference proteome</keyword>
<keyword evidence="1" id="KW-0472">Membrane</keyword>
<feature type="transmembrane region" description="Helical" evidence="1">
    <location>
        <begin position="345"/>
        <end position="363"/>
    </location>
</feature>